<evidence type="ECO:0000256" key="1">
    <source>
        <dbReference type="SAM" id="MobiDB-lite"/>
    </source>
</evidence>
<dbReference type="EMBL" id="ML180360">
    <property type="protein sequence ID" value="THU77700.1"/>
    <property type="molecule type" value="Genomic_DNA"/>
</dbReference>
<feature type="compositionally biased region" description="Acidic residues" evidence="1">
    <location>
        <begin position="200"/>
        <end position="209"/>
    </location>
</feature>
<gene>
    <name evidence="2" type="ORF">K435DRAFT_701823</name>
</gene>
<proteinExistence type="predicted"/>
<accession>A0A4S8KQ00</accession>
<name>A0A4S8KQ00_DENBC</name>
<feature type="compositionally biased region" description="Basic and acidic residues" evidence="1">
    <location>
        <begin position="210"/>
        <end position="227"/>
    </location>
</feature>
<protein>
    <submittedName>
        <fullName evidence="2">Uncharacterized protein</fullName>
    </submittedName>
</protein>
<dbReference type="OrthoDB" id="2753953at2759"/>
<reference evidence="2 3" key="1">
    <citation type="journal article" date="2019" name="Nat. Ecol. Evol.">
        <title>Megaphylogeny resolves global patterns of mushroom evolution.</title>
        <authorList>
            <person name="Varga T."/>
            <person name="Krizsan K."/>
            <person name="Foldi C."/>
            <person name="Dima B."/>
            <person name="Sanchez-Garcia M."/>
            <person name="Sanchez-Ramirez S."/>
            <person name="Szollosi G.J."/>
            <person name="Szarkandi J.G."/>
            <person name="Papp V."/>
            <person name="Albert L."/>
            <person name="Andreopoulos W."/>
            <person name="Angelini C."/>
            <person name="Antonin V."/>
            <person name="Barry K.W."/>
            <person name="Bougher N.L."/>
            <person name="Buchanan P."/>
            <person name="Buyck B."/>
            <person name="Bense V."/>
            <person name="Catcheside P."/>
            <person name="Chovatia M."/>
            <person name="Cooper J."/>
            <person name="Damon W."/>
            <person name="Desjardin D."/>
            <person name="Finy P."/>
            <person name="Geml J."/>
            <person name="Haridas S."/>
            <person name="Hughes K."/>
            <person name="Justo A."/>
            <person name="Karasinski D."/>
            <person name="Kautmanova I."/>
            <person name="Kiss B."/>
            <person name="Kocsube S."/>
            <person name="Kotiranta H."/>
            <person name="LaButti K.M."/>
            <person name="Lechner B.E."/>
            <person name="Liimatainen K."/>
            <person name="Lipzen A."/>
            <person name="Lukacs Z."/>
            <person name="Mihaltcheva S."/>
            <person name="Morgado L.N."/>
            <person name="Niskanen T."/>
            <person name="Noordeloos M.E."/>
            <person name="Ohm R.A."/>
            <person name="Ortiz-Santana B."/>
            <person name="Ovrebo C."/>
            <person name="Racz N."/>
            <person name="Riley R."/>
            <person name="Savchenko A."/>
            <person name="Shiryaev A."/>
            <person name="Soop K."/>
            <person name="Spirin V."/>
            <person name="Szebenyi C."/>
            <person name="Tomsovsky M."/>
            <person name="Tulloss R.E."/>
            <person name="Uehling J."/>
            <person name="Grigoriev I.V."/>
            <person name="Vagvolgyi C."/>
            <person name="Papp T."/>
            <person name="Martin F.M."/>
            <person name="Miettinen O."/>
            <person name="Hibbett D.S."/>
            <person name="Nagy L.G."/>
        </authorList>
    </citation>
    <scope>NUCLEOTIDE SEQUENCE [LARGE SCALE GENOMIC DNA]</scope>
    <source>
        <strain evidence="2 3">CBS 962.96</strain>
    </source>
</reference>
<dbReference type="AlphaFoldDB" id="A0A4S8KQ00"/>
<evidence type="ECO:0000313" key="2">
    <source>
        <dbReference type="EMBL" id="THU77700.1"/>
    </source>
</evidence>
<feature type="region of interest" description="Disordered" evidence="1">
    <location>
        <begin position="182"/>
        <end position="237"/>
    </location>
</feature>
<keyword evidence="3" id="KW-1185">Reference proteome</keyword>
<dbReference type="Proteomes" id="UP000297245">
    <property type="component" value="Unassembled WGS sequence"/>
</dbReference>
<sequence>MSSPLLPAQLLIFSSVKDALRAIGIPDLPAQHELGKLEIVYQAIGKYLTYHRYQIKAKLANAIPKGKKSKNKVDIATLTRQIVGDKSLAITALHYRCVAFLRWASIEYKSAGDKWWEEIDSVLLGWRQEFQGDDVGLFDCFESMYTDDVQEYGDPAETGSIVKQSDVPTHQDTLDSFAAMVTPKPATGKNSRKKRTNVEVDSDSDEEPRVDERQVRPRLGFDEHIDGRGISPIGDEH</sequence>
<organism evidence="2 3">
    <name type="scientific">Dendrothele bispora (strain CBS 962.96)</name>
    <dbReference type="NCBI Taxonomy" id="1314807"/>
    <lineage>
        <taxon>Eukaryota</taxon>
        <taxon>Fungi</taxon>
        <taxon>Dikarya</taxon>
        <taxon>Basidiomycota</taxon>
        <taxon>Agaricomycotina</taxon>
        <taxon>Agaricomycetes</taxon>
        <taxon>Agaricomycetidae</taxon>
        <taxon>Agaricales</taxon>
        <taxon>Agaricales incertae sedis</taxon>
        <taxon>Dendrothele</taxon>
    </lineage>
</organism>
<evidence type="ECO:0000313" key="3">
    <source>
        <dbReference type="Proteomes" id="UP000297245"/>
    </source>
</evidence>